<evidence type="ECO:0000259" key="2">
    <source>
        <dbReference type="PROSITE" id="PS51207"/>
    </source>
</evidence>
<organism evidence="3">
    <name type="scientific">Cyprinus carpio</name>
    <name type="common">Common carp</name>
    <dbReference type="NCBI Taxonomy" id="7962"/>
    <lineage>
        <taxon>Eukaryota</taxon>
        <taxon>Metazoa</taxon>
        <taxon>Chordata</taxon>
        <taxon>Craniata</taxon>
        <taxon>Vertebrata</taxon>
        <taxon>Euteleostomi</taxon>
        <taxon>Actinopterygii</taxon>
        <taxon>Neopterygii</taxon>
        <taxon>Teleostei</taxon>
        <taxon>Ostariophysi</taxon>
        <taxon>Cypriniformes</taxon>
        <taxon>Cyprinidae</taxon>
        <taxon>Cyprininae</taxon>
        <taxon>Cyprinus</taxon>
    </lineage>
</organism>
<dbReference type="KEGG" id="ccar:109082774"/>
<evidence type="ECO:0000313" key="3">
    <source>
        <dbReference type="RefSeq" id="XP_042613324.1"/>
    </source>
</evidence>
<feature type="region of interest" description="Disordered" evidence="1">
    <location>
        <begin position="307"/>
        <end position="333"/>
    </location>
</feature>
<evidence type="ECO:0000256" key="1">
    <source>
        <dbReference type="SAM" id="MobiDB-lite"/>
    </source>
</evidence>
<dbReference type="RefSeq" id="XP_042613324.1">
    <property type="nucleotide sequence ID" value="XM_042757390.1"/>
</dbReference>
<dbReference type="PROSITE" id="PS51207">
    <property type="entry name" value="PXA"/>
    <property type="match status" value="1"/>
</dbReference>
<name>A0A9Q9Y461_CYPCA</name>
<dbReference type="PANTHER" id="PTHR22775:SF33">
    <property type="entry name" value="SNX19A PROTEIN"/>
    <property type="match status" value="1"/>
</dbReference>
<sequence>MLTASFIWSTFLSPEVHIASESEDWTGRFRVLLIRLCGTLCHSGTAVLFLKEGNEIEWEVRDAMLEAAAELKSRAKQVDQRVLAQRVLELCGCHLQNFSQAKELQCTMQEESDHLLSNSPKLWGLYSRANLPHPALTGPTNQLCYSRALVDLLMRVLIPKSHLETQTGCYMMGELITWNVLLPLKARITNSDWLNQTIVDVLTQSTDKEKTQRPQQTALNESHSSFWYCDSPITFDCPETSSMQTAWFEPTAPLHDSSEISFQSQWSSDENVQGRRSSSILFPERMTQSTAELLRSPYRTSRLYRHTDYDLDSPSSDERKISSESLKRTDSDDENFCDCISPSDFCCLH</sequence>
<dbReference type="OrthoDB" id="5582218at2759"/>
<gene>
    <name evidence="3" type="primary">LOC109082774</name>
</gene>
<dbReference type="Pfam" id="PF02194">
    <property type="entry name" value="PXA"/>
    <property type="match status" value="1"/>
</dbReference>
<protein>
    <submittedName>
        <fullName evidence="3">Sorting nexin-19-like</fullName>
    </submittedName>
</protein>
<feature type="domain" description="PXA" evidence="2">
    <location>
        <begin position="51"/>
        <end position="206"/>
    </location>
</feature>
<reference evidence="3" key="1">
    <citation type="submission" date="2025-08" db="UniProtKB">
        <authorList>
            <consortium name="RefSeq"/>
        </authorList>
    </citation>
    <scope>IDENTIFICATION</scope>
    <source>
        <tissue evidence="3">Muscle</tissue>
    </source>
</reference>
<dbReference type="InterPro" id="IPR003114">
    <property type="entry name" value="Phox_assoc"/>
</dbReference>
<proteinExistence type="predicted"/>
<dbReference type="GO" id="GO:0035091">
    <property type="term" value="F:phosphatidylinositol binding"/>
    <property type="evidence" value="ECO:0007669"/>
    <property type="project" value="TreeGrafter"/>
</dbReference>
<dbReference type="Proteomes" id="UP001155660">
    <property type="component" value="Chromosome A5"/>
</dbReference>
<dbReference type="SMART" id="SM00313">
    <property type="entry name" value="PXA"/>
    <property type="match status" value="1"/>
</dbReference>
<feature type="compositionally biased region" description="Basic and acidic residues" evidence="1">
    <location>
        <begin position="316"/>
        <end position="330"/>
    </location>
</feature>
<accession>A0A9Q9Y461</accession>
<dbReference type="GeneID" id="109082774"/>
<dbReference type="PANTHER" id="PTHR22775">
    <property type="entry name" value="SORTING NEXIN"/>
    <property type="match status" value="1"/>
</dbReference>
<dbReference type="AlphaFoldDB" id="A0A9Q9Y461"/>